<sequence length="931" mass="95345">MTSIGLDAPVRLVSAHGHQPYGTIAAALRDAADGDEILIAPGRYEETVRIAGRVTLAAADADGGDTPAPDGPPPGAAVTLAAPAPGRPALEVLPGARPTLRGMTVRGAAADQPAALLSGGATDWTGGGVRYGRLEVRGDAALRMADAALSGAALAGVLLRTTGAVHFTGCLLADVDGTGLVVGGTTRVELVRTEIRAAAGSGIRVREDARAVLRGCLVDRPGRSGLLTEDRAAALLTDCRIRDTGGEAVRALGSSPLPEPGTPDAADTDDATGGVVLRGCELTGPAADAIGVTGPAQLQVTASVLRDCAGSGVAAGDGARVRLAAVAVVRTGATALVAHGSAALSAREVTVRDSAANGLLATGTAAVDLTDSELTGSRYSAVHLGERTTTVLTRVRVGATPEHGVHAVDEATVTLTDARLADCGMSGLDLAGAARAEASGLAVTRCLSGITAGADGALKLTDCEVTDAERAGITLGPGDAEVSGGRILRPGTAGLVFPTGATARVTDTEIREATGSGLVVAGEAAPRVTGVRIVRPGKNGLILDGGAAGVFEDVDIVRPGFPAVHLADRAAPTLRRIRVRDAAEDLSAEPGARPEVVDCVSIRVKSARWPAPETAGGIPGPKPAGSGAGQSSGAGQASQSEGASRSEGSAGSPASEETLEELLGELDRLVGLARVKQDVASLVKLMRTVQRRESAGLAAPPLSRHLVFAGNPGTGKTTVARLYGRILAAVGLLERGHLVEADRSSLVGEYVGHTGPKTQRVFQEAMGGVLFIDEAYSLAPVQGGGGNDFAQEAIATLVKLMEDHRDSVVVIVAGYPNEMEHFIDSNPGLSSRFNRTLMFEDYDTEELLRIVERHAASHQYDLTDAARASLTGYFELLPRDGRFGNGRSARQVFQAMTERQAYRVSEIETPSESELMTLSELDVPELPEPPR</sequence>
<evidence type="ECO:0000259" key="5">
    <source>
        <dbReference type="SMART" id="SM00382"/>
    </source>
</evidence>
<dbReference type="Gene3D" id="1.10.8.60">
    <property type="match status" value="1"/>
</dbReference>
<comment type="similarity">
    <text evidence="1">Belongs to the CbxX/CfxQ family.</text>
</comment>
<dbReference type="SMART" id="SM00382">
    <property type="entry name" value="AAA"/>
    <property type="match status" value="1"/>
</dbReference>
<organism evidence="6 7">
    <name type="scientific">Streptomyces milbemycinicus</name>
    <dbReference type="NCBI Taxonomy" id="476552"/>
    <lineage>
        <taxon>Bacteria</taxon>
        <taxon>Bacillati</taxon>
        <taxon>Actinomycetota</taxon>
        <taxon>Actinomycetes</taxon>
        <taxon>Kitasatosporales</taxon>
        <taxon>Streptomycetaceae</taxon>
        <taxon>Streptomyces</taxon>
    </lineage>
</organism>
<feature type="region of interest" description="Disordered" evidence="4">
    <location>
        <begin position="610"/>
        <end position="657"/>
    </location>
</feature>
<evidence type="ECO:0000313" key="7">
    <source>
        <dbReference type="Proteomes" id="UP001620295"/>
    </source>
</evidence>
<dbReference type="CDD" id="cd00009">
    <property type="entry name" value="AAA"/>
    <property type="match status" value="1"/>
</dbReference>
<protein>
    <submittedName>
        <fullName evidence="6">Right-handed parallel beta-helix repeat-containing protein</fullName>
    </submittedName>
</protein>
<keyword evidence="2" id="KW-0547">Nucleotide-binding</keyword>
<evidence type="ECO:0000313" key="6">
    <source>
        <dbReference type="EMBL" id="MFK4265640.1"/>
    </source>
</evidence>
<feature type="domain" description="AAA+ ATPase" evidence="5">
    <location>
        <begin position="702"/>
        <end position="843"/>
    </location>
</feature>
<dbReference type="InterPro" id="IPR041627">
    <property type="entry name" value="AAA_lid_6"/>
</dbReference>
<keyword evidence="7" id="KW-1185">Reference proteome</keyword>
<dbReference type="PANTHER" id="PTHR43392:SF2">
    <property type="entry name" value="AAA-TYPE ATPASE FAMILY PROTEIN _ ANKYRIN REPEAT FAMILY PROTEIN"/>
    <property type="match status" value="1"/>
</dbReference>
<dbReference type="PANTHER" id="PTHR43392">
    <property type="entry name" value="AAA-TYPE ATPASE FAMILY PROTEIN / ANKYRIN REPEAT FAMILY PROTEIN"/>
    <property type="match status" value="1"/>
</dbReference>
<dbReference type="Pfam" id="PF17866">
    <property type="entry name" value="AAA_lid_6"/>
    <property type="match status" value="1"/>
</dbReference>
<proteinExistence type="inferred from homology"/>
<evidence type="ECO:0000256" key="4">
    <source>
        <dbReference type="SAM" id="MobiDB-lite"/>
    </source>
</evidence>
<dbReference type="Pfam" id="PF00004">
    <property type="entry name" value="AAA"/>
    <property type="match status" value="1"/>
</dbReference>
<dbReference type="SUPFAM" id="SSF52540">
    <property type="entry name" value="P-loop containing nucleoside triphosphate hydrolases"/>
    <property type="match status" value="1"/>
</dbReference>
<dbReference type="InterPro" id="IPR011050">
    <property type="entry name" value="Pectin_lyase_fold/virulence"/>
</dbReference>
<dbReference type="InterPro" id="IPR000641">
    <property type="entry name" value="CbxX/CfxQ"/>
</dbReference>
<dbReference type="Gene3D" id="2.160.20.10">
    <property type="entry name" value="Single-stranded right-handed beta-helix, Pectin lyase-like"/>
    <property type="match status" value="2"/>
</dbReference>
<dbReference type="InterPro" id="IPR050773">
    <property type="entry name" value="CbxX/CfxQ_RuBisCO_ESX"/>
</dbReference>
<dbReference type="InterPro" id="IPR039448">
    <property type="entry name" value="Beta_helix"/>
</dbReference>
<keyword evidence="3" id="KW-0067">ATP-binding</keyword>
<dbReference type="InterPro" id="IPR012334">
    <property type="entry name" value="Pectin_lyas_fold"/>
</dbReference>
<dbReference type="EMBL" id="JBJDQH010000004">
    <property type="protein sequence ID" value="MFK4265640.1"/>
    <property type="molecule type" value="Genomic_DNA"/>
</dbReference>
<evidence type="ECO:0000256" key="3">
    <source>
        <dbReference type="ARBA" id="ARBA00022840"/>
    </source>
</evidence>
<gene>
    <name evidence="6" type="ORF">ACI2L5_11940</name>
</gene>
<accession>A0ABW8LI95</accession>
<reference evidence="6 7" key="1">
    <citation type="submission" date="2024-11" db="EMBL/GenBank/DDBJ databases">
        <title>The Natural Products Discovery Center: Release of the First 8490 Sequenced Strains for Exploring Actinobacteria Biosynthetic Diversity.</title>
        <authorList>
            <person name="Kalkreuter E."/>
            <person name="Kautsar S.A."/>
            <person name="Yang D."/>
            <person name="Bader C.D."/>
            <person name="Teijaro C.N."/>
            <person name="Fluegel L."/>
            <person name="Davis C.M."/>
            <person name="Simpson J.R."/>
            <person name="Lauterbach L."/>
            <person name="Steele A.D."/>
            <person name="Gui C."/>
            <person name="Meng S."/>
            <person name="Li G."/>
            <person name="Viehrig K."/>
            <person name="Ye F."/>
            <person name="Su P."/>
            <person name="Kiefer A.F."/>
            <person name="Nichols A."/>
            <person name="Cepeda A.J."/>
            <person name="Yan W."/>
            <person name="Fan B."/>
            <person name="Jiang Y."/>
            <person name="Adhikari A."/>
            <person name="Zheng C.-J."/>
            <person name="Schuster L."/>
            <person name="Cowan T.M."/>
            <person name="Smanski M.J."/>
            <person name="Chevrette M.G."/>
            <person name="De Carvalho L.P.S."/>
            <person name="Shen B."/>
        </authorList>
    </citation>
    <scope>NUCLEOTIDE SEQUENCE [LARGE SCALE GENOMIC DNA]</scope>
    <source>
        <strain evidence="6 7">NPDC020863</strain>
    </source>
</reference>
<dbReference type="InterPro" id="IPR006626">
    <property type="entry name" value="PbH1"/>
</dbReference>
<dbReference type="InterPro" id="IPR003959">
    <property type="entry name" value="ATPase_AAA_core"/>
</dbReference>
<dbReference type="RefSeq" id="WP_404746199.1">
    <property type="nucleotide sequence ID" value="NZ_JBJDQH010000004.1"/>
</dbReference>
<dbReference type="PRINTS" id="PR00819">
    <property type="entry name" value="CBXCFQXSUPER"/>
</dbReference>
<feature type="region of interest" description="Disordered" evidence="4">
    <location>
        <begin position="907"/>
        <end position="931"/>
    </location>
</feature>
<dbReference type="SUPFAM" id="SSF51126">
    <property type="entry name" value="Pectin lyase-like"/>
    <property type="match status" value="2"/>
</dbReference>
<feature type="compositionally biased region" description="Low complexity" evidence="4">
    <location>
        <begin position="633"/>
        <end position="656"/>
    </location>
</feature>
<dbReference type="Gene3D" id="3.40.50.300">
    <property type="entry name" value="P-loop containing nucleotide triphosphate hydrolases"/>
    <property type="match status" value="1"/>
</dbReference>
<dbReference type="Pfam" id="PF13229">
    <property type="entry name" value="Beta_helix"/>
    <property type="match status" value="2"/>
</dbReference>
<evidence type="ECO:0000256" key="1">
    <source>
        <dbReference type="ARBA" id="ARBA00010378"/>
    </source>
</evidence>
<dbReference type="Proteomes" id="UP001620295">
    <property type="component" value="Unassembled WGS sequence"/>
</dbReference>
<comment type="caution">
    <text evidence="6">The sequence shown here is derived from an EMBL/GenBank/DDBJ whole genome shotgun (WGS) entry which is preliminary data.</text>
</comment>
<evidence type="ECO:0000256" key="2">
    <source>
        <dbReference type="ARBA" id="ARBA00022741"/>
    </source>
</evidence>
<dbReference type="SMART" id="SM00710">
    <property type="entry name" value="PbH1"/>
    <property type="match status" value="12"/>
</dbReference>
<dbReference type="InterPro" id="IPR003593">
    <property type="entry name" value="AAA+_ATPase"/>
</dbReference>
<dbReference type="InterPro" id="IPR027417">
    <property type="entry name" value="P-loop_NTPase"/>
</dbReference>
<name>A0ABW8LI95_9ACTN</name>